<evidence type="ECO:0008006" key="3">
    <source>
        <dbReference type="Google" id="ProtNLM"/>
    </source>
</evidence>
<evidence type="ECO:0000313" key="2">
    <source>
        <dbReference type="Proteomes" id="UP000014541"/>
    </source>
</evidence>
<dbReference type="OrthoDB" id="322924at2"/>
<dbReference type="HOGENOM" id="CLU_949772_0_0_12"/>
<comment type="caution">
    <text evidence="1">The sequence shown here is derived from an EMBL/GenBank/DDBJ whole genome shotgun (WGS) entry which is preliminary data.</text>
</comment>
<protein>
    <recommendedName>
        <fullName evidence="3">SH3b domain-containing protein</fullName>
    </recommendedName>
</protein>
<dbReference type="PATRIC" id="fig|1125699.3.peg.1706"/>
<dbReference type="eggNOG" id="ENOG50328ZH">
    <property type="taxonomic scope" value="Bacteria"/>
</dbReference>
<gene>
    <name evidence="1" type="ORF">HMPREF9194_01691</name>
</gene>
<sequence length="293" mass="33720">MKQIFFYCMFICSAFLYAQESLEKILKDNIVMPIEYCRVLKAGNRDEILKINPKISEYTPYDFAFERDSAWYERGTYRLLELTVFKEEKTELRFGSNMVLEVIQIKDSNNFLVKQTDYSKRVFEKSIPRIIDLAKLASEEPFFITFQRDGDYLRISSKQKDYYQEYFFATEYTYDQICSLIFYDIVDPSLVTWPRHADGSCDYETVVRLQSGKGYRASDNLRLRSSGSKAGKHVVTIGKGTQVKVLSIGAEQTLDGIISNWVQVEVQAGAKDRDGKAIAAGTTGWLFGGYLTE</sequence>
<dbReference type="Proteomes" id="UP000014541">
    <property type="component" value="Unassembled WGS sequence"/>
</dbReference>
<proteinExistence type="predicted"/>
<name>S3K1G0_TREMA</name>
<dbReference type="RefSeq" id="WP_016525956.1">
    <property type="nucleotide sequence ID" value="NZ_KE332518.1"/>
</dbReference>
<dbReference type="STRING" id="1125699.HMPREF9194_01691"/>
<evidence type="ECO:0000313" key="1">
    <source>
        <dbReference type="EMBL" id="EPF31345.1"/>
    </source>
</evidence>
<keyword evidence="2" id="KW-1185">Reference proteome</keyword>
<dbReference type="Gene3D" id="2.30.30.40">
    <property type="entry name" value="SH3 Domains"/>
    <property type="match status" value="1"/>
</dbReference>
<organism evidence="1 2">
    <name type="scientific">Treponema maltophilum ATCC 51939</name>
    <dbReference type="NCBI Taxonomy" id="1125699"/>
    <lineage>
        <taxon>Bacteria</taxon>
        <taxon>Pseudomonadati</taxon>
        <taxon>Spirochaetota</taxon>
        <taxon>Spirochaetia</taxon>
        <taxon>Spirochaetales</taxon>
        <taxon>Treponemataceae</taxon>
        <taxon>Treponema</taxon>
    </lineage>
</organism>
<accession>S3K1G0</accession>
<reference evidence="1 2" key="1">
    <citation type="submission" date="2013-04" db="EMBL/GenBank/DDBJ databases">
        <title>The Genome Sequence of Treponema maltophilum ATCC 51939.</title>
        <authorList>
            <consortium name="The Broad Institute Genomics Platform"/>
            <person name="Earl A."/>
            <person name="Ward D."/>
            <person name="Feldgarden M."/>
            <person name="Gevers D."/>
            <person name="Leonetti C."/>
            <person name="Blanton J.M."/>
            <person name="Dewhirst F.E."/>
            <person name="Izard J."/>
            <person name="Walker B."/>
            <person name="Young S."/>
            <person name="Zeng Q."/>
            <person name="Gargeya S."/>
            <person name="Fitzgerald M."/>
            <person name="Haas B."/>
            <person name="Abouelleil A."/>
            <person name="Allen A.W."/>
            <person name="Alvarado L."/>
            <person name="Arachchi H.M."/>
            <person name="Berlin A.M."/>
            <person name="Chapman S.B."/>
            <person name="Gainer-Dewar J."/>
            <person name="Goldberg J."/>
            <person name="Griggs A."/>
            <person name="Gujja S."/>
            <person name="Hansen M."/>
            <person name="Howarth C."/>
            <person name="Imamovic A."/>
            <person name="Ireland A."/>
            <person name="Larimer J."/>
            <person name="McCowan C."/>
            <person name="Murphy C."/>
            <person name="Pearson M."/>
            <person name="Poon T.W."/>
            <person name="Priest M."/>
            <person name="Roberts A."/>
            <person name="Saif S."/>
            <person name="Shea T."/>
            <person name="Sisk P."/>
            <person name="Sykes S."/>
            <person name="Wortman J."/>
            <person name="Nusbaum C."/>
            <person name="Birren B."/>
        </authorList>
    </citation>
    <scope>NUCLEOTIDE SEQUENCE [LARGE SCALE GENOMIC DNA]</scope>
    <source>
        <strain evidence="1 2">ATCC 51939</strain>
    </source>
</reference>
<dbReference type="EMBL" id="ATFF01000006">
    <property type="protein sequence ID" value="EPF31345.1"/>
    <property type="molecule type" value="Genomic_DNA"/>
</dbReference>
<dbReference type="AlphaFoldDB" id="S3K1G0"/>